<evidence type="ECO:0000313" key="2">
    <source>
        <dbReference type="EMBL" id="CRL01298.1"/>
    </source>
</evidence>
<organism evidence="2 3">
    <name type="scientific">Clunio marinus</name>
    <dbReference type="NCBI Taxonomy" id="568069"/>
    <lineage>
        <taxon>Eukaryota</taxon>
        <taxon>Metazoa</taxon>
        <taxon>Ecdysozoa</taxon>
        <taxon>Arthropoda</taxon>
        <taxon>Hexapoda</taxon>
        <taxon>Insecta</taxon>
        <taxon>Pterygota</taxon>
        <taxon>Neoptera</taxon>
        <taxon>Endopterygota</taxon>
        <taxon>Diptera</taxon>
        <taxon>Nematocera</taxon>
        <taxon>Chironomoidea</taxon>
        <taxon>Chironomidae</taxon>
        <taxon>Clunio</taxon>
    </lineage>
</organism>
<accession>A0A1J1INH0</accession>
<keyword evidence="1" id="KW-1133">Transmembrane helix</keyword>
<evidence type="ECO:0000313" key="3">
    <source>
        <dbReference type="Proteomes" id="UP000183832"/>
    </source>
</evidence>
<gene>
    <name evidence="2" type="ORF">CLUMA_CG014587</name>
</gene>
<dbReference type="EMBL" id="CVRI01000055">
    <property type="protein sequence ID" value="CRL01298.1"/>
    <property type="molecule type" value="Genomic_DNA"/>
</dbReference>
<keyword evidence="1" id="KW-0812">Transmembrane</keyword>
<sequence length="87" mass="9834">MLPNLRYVLRTLRIIISTRVIGNVWKFLTISPIAIVWKAKPTAKAKRQFKTAGDLINVQLPVLLTLRAVCGSDRNLSSFENKNVIDN</sequence>
<reference evidence="2 3" key="1">
    <citation type="submission" date="2015-04" db="EMBL/GenBank/DDBJ databases">
        <authorList>
            <person name="Syromyatnikov M.Y."/>
            <person name="Popov V.N."/>
        </authorList>
    </citation>
    <scope>NUCLEOTIDE SEQUENCE [LARGE SCALE GENOMIC DNA]</scope>
</reference>
<proteinExistence type="predicted"/>
<dbReference type="Proteomes" id="UP000183832">
    <property type="component" value="Unassembled WGS sequence"/>
</dbReference>
<feature type="transmembrane region" description="Helical" evidence="1">
    <location>
        <begin position="20"/>
        <end position="37"/>
    </location>
</feature>
<keyword evidence="3" id="KW-1185">Reference proteome</keyword>
<dbReference type="AlphaFoldDB" id="A0A1J1INH0"/>
<keyword evidence="1" id="KW-0472">Membrane</keyword>
<protein>
    <submittedName>
        <fullName evidence="2">CLUMA_CG014587, isoform A</fullName>
    </submittedName>
</protein>
<evidence type="ECO:0000256" key="1">
    <source>
        <dbReference type="SAM" id="Phobius"/>
    </source>
</evidence>
<name>A0A1J1INH0_9DIPT</name>